<dbReference type="Gene3D" id="1.10.10.60">
    <property type="entry name" value="Homeodomain-like"/>
    <property type="match status" value="2"/>
</dbReference>
<protein>
    <submittedName>
        <fullName evidence="7">Helix-turn-helix protein</fullName>
    </submittedName>
</protein>
<reference evidence="7 8" key="1">
    <citation type="submission" date="2018-06" db="EMBL/GenBank/DDBJ databases">
        <title>Genomic Encyclopedia of Archaeal and Bacterial Type Strains, Phase II (KMG-II): from individual species to whole genera.</title>
        <authorList>
            <person name="Goeker M."/>
        </authorList>
    </citation>
    <scope>NUCLEOTIDE SEQUENCE [LARGE SCALE GENOMIC DNA]</scope>
    <source>
        <strain evidence="7 8">DSM 27372</strain>
    </source>
</reference>
<keyword evidence="5" id="KW-0472">Membrane</keyword>
<evidence type="ECO:0000313" key="7">
    <source>
        <dbReference type="EMBL" id="PYF73841.1"/>
    </source>
</evidence>
<name>A0A318UC68_9SPHI</name>
<keyword evidence="5" id="KW-1133">Transmembrane helix</keyword>
<keyword evidence="8" id="KW-1185">Reference proteome</keyword>
<keyword evidence="1" id="KW-0805">Transcription regulation</keyword>
<proteinExistence type="predicted"/>
<evidence type="ECO:0000256" key="3">
    <source>
        <dbReference type="ARBA" id="ARBA00023163"/>
    </source>
</evidence>
<evidence type="ECO:0000256" key="4">
    <source>
        <dbReference type="SAM" id="MobiDB-lite"/>
    </source>
</evidence>
<evidence type="ECO:0000256" key="5">
    <source>
        <dbReference type="SAM" id="Phobius"/>
    </source>
</evidence>
<dbReference type="GO" id="GO:0003700">
    <property type="term" value="F:DNA-binding transcription factor activity"/>
    <property type="evidence" value="ECO:0007669"/>
    <property type="project" value="InterPro"/>
</dbReference>
<feature type="domain" description="HTH araC/xylS-type" evidence="6">
    <location>
        <begin position="296"/>
        <end position="404"/>
    </location>
</feature>
<dbReference type="EMBL" id="QKLU01000004">
    <property type="protein sequence ID" value="PYF73841.1"/>
    <property type="molecule type" value="Genomic_DNA"/>
</dbReference>
<dbReference type="PANTHER" id="PTHR43280">
    <property type="entry name" value="ARAC-FAMILY TRANSCRIPTIONAL REGULATOR"/>
    <property type="match status" value="1"/>
</dbReference>
<keyword evidence="3" id="KW-0804">Transcription</keyword>
<gene>
    <name evidence="7" type="ORF">B0O44_10410</name>
</gene>
<dbReference type="PROSITE" id="PS01124">
    <property type="entry name" value="HTH_ARAC_FAMILY_2"/>
    <property type="match status" value="1"/>
</dbReference>
<feature type="compositionally biased region" description="Polar residues" evidence="4">
    <location>
        <begin position="251"/>
        <end position="268"/>
    </location>
</feature>
<feature type="region of interest" description="Disordered" evidence="4">
    <location>
        <begin position="251"/>
        <end position="271"/>
    </location>
</feature>
<dbReference type="InterPro" id="IPR009057">
    <property type="entry name" value="Homeodomain-like_sf"/>
</dbReference>
<feature type="transmembrane region" description="Helical" evidence="5">
    <location>
        <begin position="200"/>
        <end position="218"/>
    </location>
</feature>
<evidence type="ECO:0000256" key="2">
    <source>
        <dbReference type="ARBA" id="ARBA00023125"/>
    </source>
</evidence>
<dbReference type="Pfam" id="PF12833">
    <property type="entry name" value="HTH_18"/>
    <property type="match status" value="1"/>
</dbReference>
<keyword evidence="5" id="KW-0812">Transmembrane</keyword>
<comment type="caution">
    <text evidence="7">The sequence shown here is derived from an EMBL/GenBank/DDBJ whole genome shotgun (WGS) entry which is preliminary data.</text>
</comment>
<dbReference type="SMART" id="SM00342">
    <property type="entry name" value="HTH_ARAC"/>
    <property type="match status" value="1"/>
</dbReference>
<dbReference type="AlphaFoldDB" id="A0A318UC68"/>
<organism evidence="7 8">
    <name type="scientific">Pedobacter nutrimenti</name>
    <dbReference type="NCBI Taxonomy" id="1241337"/>
    <lineage>
        <taxon>Bacteria</taxon>
        <taxon>Pseudomonadati</taxon>
        <taxon>Bacteroidota</taxon>
        <taxon>Sphingobacteriia</taxon>
        <taxon>Sphingobacteriales</taxon>
        <taxon>Sphingobacteriaceae</taxon>
        <taxon>Pedobacter</taxon>
    </lineage>
</organism>
<feature type="transmembrane region" description="Helical" evidence="5">
    <location>
        <begin position="115"/>
        <end position="135"/>
    </location>
</feature>
<feature type="transmembrane region" description="Helical" evidence="5">
    <location>
        <begin position="83"/>
        <end position="103"/>
    </location>
</feature>
<dbReference type="PANTHER" id="PTHR43280:SF29">
    <property type="entry name" value="ARAC-FAMILY TRANSCRIPTIONAL REGULATOR"/>
    <property type="match status" value="1"/>
</dbReference>
<dbReference type="SUPFAM" id="SSF46689">
    <property type="entry name" value="Homeodomain-like"/>
    <property type="match status" value="1"/>
</dbReference>
<evidence type="ECO:0000259" key="6">
    <source>
        <dbReference type="PROSITE" id="PS01124"/>
    </source>
</evidence>
<dbReference type="GO" id="GO:0043565">
    <property type="term" value="F:sequence-specific DNA binding"/>
    <property type="evidence" value="ECO:0007669"/>
    <property type="project" value="InterPro"/>
</dbReference>
<dbReference type="OrthoDB" id="9779074at2"/>
<keyword evidence="2" id="KW-0238">DNA-binding</keyword>
<evidence type="ECO:0000313" key="8">
    <source>
        <dbReference type="Proteomes" id="UP000248198"/>
    </source>
</evidence>
<sequence>MGQNLEIFHIFELIHNIRLPIQNNSMLYFTSIAISLYLFILLAVKPDKITADKLLMIWQLVATLHLASLYLLVSGNYHQFPNLIGWGDLLAFVHGPFLYLYILHLTTPIKFNKKNLLHFLPVAFAYLLWISFLLQNPEQKLLLYDQGFSSSYYKIIGIITNVGIIISGIVYVLASVVLLHRYKKKISEEFSDKDKISLNWLRYLIAGIAGIWVFVIFYPTAESIYLSASLYICFIGFFGVRQQQIFKTTNTLSPSATEHHTSSPQSRNPLAEPINVDLLSNKIKYDWSSLTEDEVERIFLQLNRIMEQEKLYKNAELTLSKLAESLQLKDAALSQVINSKFKKSFYDYINSLRVVECVKMIADEKNQNYTLLSIAFDCGFNSKSSFNRNFRKFTGKSPSYFFKKPTEITYPKAL</sequence>
<feature type="transmembrane region" description="Helical" evidence="5">
    <location>
        <begin position="56"/>
        <end position="77"/>
    </location>
</feature>
<dbReference type="Proteomes" id="UP000248198">
    <property type="component" value="Unassembled WGS sequence"/>
</dbReference>
<evidence type="ECO:0000256" key="1">
    <source>
        <dbReference type="ARBA" id="ARBA00023015"/>
    </source>
</evidence>
<accession>A0A318UC68</accession>
<dbReference type="InterPro" id="IPR018060">
    <property type="entry name" value="HTH_AraC"/>
</dbReference>
<feature type="transmembrane region" description="Helical" evidence="5">
    <location>
        <begin position="224"/>
        <end position="240"/>
    </location>
</feature>
<feature type="transmembrane region" description="Helical" evidence="5">
    <location>
        <begin position="26"/>
        <end position="44"/>
    </location>
</feature>
<feature type="transmembrane region" description="Helical" evidence="5">
    <location>
        <begin position="155"/>
        <end position="179"/>
    </location>
</feature>